<dbReference type="Pfam" id="PF00722">
    <property type="entry name" value="Glyco_hydro_16"/>
    <property type="match status" value="1"/>
</dbReference>
<comment type="caution">
    <text evidence="3">The sequence shown here is derived from an EMBL/GenBank/DDBJ whole genome shotgun (WGS) entry which is preliminary data.</text>
</comment>
<dbReference type="Gene3D" id="2.60.120.200">
    <property type="match status" value="1"/>
</dbReference>
<organism evidence="3 4">
    <name type="scientific">Neiella holothuriorum</name>
    <dbReference type="NCBI Taxonomy" id="2870530"/>
    <lineage>
        <taxon>Bacteria</taxon>
        <taxon>Pseudomonadati</taxon>
        <taxon>Pseudomonadota</taxon>
        <taxon>Gammaproteobacteria</taxon>
        <taxon>Alteromonadales</taxon>
        <taxon>Echinimonadaceae</taxon>
        <taxon>Neiella</taxon>
    </lineage>
</organism>
<dbReference type="Proteomes" id="UP001166251">
    <property type="component" value="Unassembled WGS sequence"/>
</dbReference>
<dbReference type="EMBL" id="JAHZSS010000002">
    <property type="protein sequence ID" value="MBW8189880.1"/>
    <property type="molecule type" value="Genomic_DNA"/>
</dbReference>
<dbReference type="PROSITE" id="PS51762">
    <property type="entry name" value="GH16_2"/>
    <property type="match status" value="1"/>
</dbReference>
<name>A0ABS7EC28_9GAMM</name>
<dbReference type="SUPFAM" id="SSF49899">
    <property type="entry name" value="Concanavalin A-like lectins/glucanases"/>
    <property type="match status" value="1"/>
</dbReference>
<dbReference type="RefSeq" id="WP_220102561.1">
    <property type="nucleotide sequence ID" value="NZ_JAHZSS010000002.1"/>
</dbReference>
<dbReference type="InterPro" id="IPR013320">
    <property type="entry name" value="ConA-like_dom_sf"/>
</dbReference>
<accession>A0ABS7EC28</accession>
<sequence length="303" mass="34320">MKPHFIASSAAVIAITGLTACSPADSTSQPEAYAGYTGQYDNFTLVMDERFDGFDSALWERGDGAVGHEADCRFQPQGVEINNGVMALTVRKEPIAEGFSNDHQLQKRAYDYSCGEIRTVEKIKYGRIEARFKTPTTPTTGFISSLFTYDRDDGQWREIDIELEGGRPGSMQSNLIFADGATDPDFGWSQTRAWGAWESLHPMTKATNEWTVYAIEWTPDYMAWFMDGVEVRRLTNSDLDNQPYKAPQVNKTWVPETETKIMMNFWIPTPQVGPHFGGETSGNQYPMTAEYDWFRYYAYTPQS</sequence>
<keyword evidence="4" id="KW-1185">Reference proteome</keyword>
<evidence type="ECO:0000256" key="1">
    <source>
        <dbReference type="ARBA" id="ARBA00006865"/>
    </source>
</evidence>
<gene>
    <name evidence="3" type="ORF">K0504_02435</name>
</gene>
<comment type="similarity">
    <text evidence="1">Belongs to the glycosyl hydrolase 16 family.</text>
</comment>
<evidence type="ECO:0000313" key="3">
    <source>
        <dbReference type="EMBL" id="MBW8189880.1"/>
    </source>
</evidence>
<dbReference type="PANTHER" id="PTHR10963">
    <property type="entry name" value="GLYCOSYL HYDROLASE-RELATED"/>
    <property type="match status" value="1"/>
</dbReference>
<dbReference type="PANTHER" id="PTHR10963:SF60">
    <property type="entry name" value="GRAM-NEGATIVE BACTERIA-BINDING PROTEIN 1-RELATED"/>
    <property type="match status" value="1"/>
</dbReference>
<dbReference type="PROSITE" id="PS51257">
    <property type="entry name" value="PROKAR_LIPOPROTEIN"/>
    <property type="match status" value="1"/>
</dbReference>
<dbReference type="InterPro" id="IPR000757">
    <property type="entry name" value="Beta-glucanase-like"/>
</dbReference>
<protein>
    <submittedName>
        <fullName evidence="3">Family 16 glycosylhydrolase</fullName>
    </submittedName>
</protein>
<reference evidence="3" key="1">
    <citation type="submission" date="2021-07" db="EMBL/GenBank/DDBJ databases">
        <title>Neiella marina sp. nov., isolated from the intestinal content of sea cucumber Apostichopus japonicus.</title>
        <authorList>
            <person name="Bai X."/>
        </authorList>
    </citation>
    <scope>NUCLEOTIDE SEQUENCE</scope>
    <source>
        <strain evidence="3">126</strain>
    </source>
</reference>
<evidence type="ECO:0000313" key="4">
    <source>
        <dbReference type="Proteomes" id="UP001166251"/>
    </source>
</evidence>
<dbReference type="InterPro" id="IPR050546">
    <property type="entry name" value="Glycosyl_Hydrlase_16"/>
</dbReference>
<evidence type="ECO:0000259" key="2">
    <source>
        <dbReference type="PROSITE" id="PS51762"/>
    </source>
</evidence>
<feature type="domain" description="GH16" evidence="2">
    <location>
        <begin position="22"/>
        <end position="302"/>
    </location>
</feature>
<proteinExistence type="inferred from homology"/>